<evidence type="ECO:0000313" key="2">
    <source>
        <dbReference type="Proteomes" id="UP000263595"/>
    </source>
</evidence>
<proteinExistence type="predicted"/>
<dbReference type="Proteomes" id="UP000263595">
    <property type="component" value="Unassembled WGS sequence"/>
</dbReference>
<keyword evidence="2" id="KW-1185">Reference proteome</keyword>
<accession>A0A383RTR0</accession>
<gene>
    <name evidence="1" type="ORF">CCOS865_02716</name>
</gene>
<protein>
    <recommendedName>
        <fullName evidence="3">DNA-binding protein</fullName>
    </recommendedName>
</protein>
<dbReference type="EMBL" id="UNOZ01000019">
    <property type="protein sequence ID" value="SYX90449.1"/>
    <property type="molecule type" value="Genomic_DNA"/>
</dbReference>
<evidence type="ECO:0000313" key="1">
    <source>
        <dbReference type="EMBL" id="SYX90449.1"/>
    </source>
</evidence>
<name>A0A383RTR0_9PSED</name>
<sequence>MTEYAFTLRYQLDDQADIDELLERLGEAGCDDAVIGVGQPGRLALEFVRESESVHEAIESALADVCKVVPRASLIDITT</sequence>
<reference evidence="2" key="1">
    <citation type="submission" date="2018-08" db="EMBL/GenBank/DDBJ databases">
        <authorList>
            <person name="Blom J."/>
        </authorList>
    </citation>
    <scope>NUCLEOTIDE SEQUENCE [LARGE SCALE GENOMIC DNA]</scope>
    <source>
        <strain evidence="2">CCOS 865</strain>
    </source>
</reference>
<dbReference type="AlphaFoldDB" id="A0A383RTR0"/>
<evidence type="ECO:0008006" key="3">
    <source>
        <dbReference type="Google" id="ProtNLM"/>
    </source>
</evidence>
<organism evidence="1 2">
    <name type="scientific">Pseudomonas reidholzensis</name>
    <dbReference type="NCBI Taxonomy" id="1785162"/>
    <lineage>
        <taxon>Bacteria</taxon>
        <taxon>Pseudomonadati</taxon>
        <taxon>Pseudomonadota</taxon>
        <taxon>Gammaproteobacteria</taxon>
        <taxon>Pseudomonadales</taxon>
        <taxon>Pseudomonadaceae</taxon>
        <taxon>Pseudomonas</taxon>
    </lineage>
</organism>